<evidence type="ECO:0000313" key="1">
    <source>
        <dbReference type="EMBL" id="OJA09464.1"/>
    </source>
</evidence>
<sequence>MTFTLQQNIYIEPHDLIVVDDVHESFVFPLVLWRLLDSAQGGAVGMAAMYHPDCSLSSLAFATLTRALVVHFSAPPNHWQRKKDAQEQRPIDIRARILLRDHILSDPNIQLYGYRTDKIVIALFLELSLRINAAVDILSVSSDRHDRRSLQAIMNALGGELLLQKENVGILFRDDALATKDMALQAWAACRAAT</sequence>
<dbReference type="OrthoDB" id="2635767at2759"/>
<keyword evidence="2" id="KW-1185">Reference proteome</keyword>
<dbReference type="STRING" id="180088.A0A1J8Q832"/>
<name>A0A1J8Q832_9AGAM</name>
<gene>
    <name evidence="1" type="ORF">AZE42_13713</name>
</gene>
<feature type="non-terminal residue" evidence="1">
    <location>
        <position position="194"/>
    </location>
</feature>
<dbReference type="EMBL" id="LVVM01005919">
    <property type="protein sequence ID" value="OJA09464.1"/>
    <property type="molecule type" value="Genomic_DNA"/>
</dbReference>
<dbReference type="Proteomes" id="UP000183567">
    <property type="component" value="Unassembled WGS sequence"/>
</dbReference>
<organism evidence="1 2">
    <name type="scientific">Rhizopogon vesiculosus</name>
    <dbReference type="NCBI Taxonomy" id="180088"/>
    <lineage>
        <taxon>Eukaryota</taxon>
        <taxon>Fungi</taxon>
        <taxon>Dikarya</taxon>
        <taxon>Basidiomycota</taxon>
        <taxon>Agaricomycotina</taxon>
        <taxon>Agaricomycetes</taxon>
        <taxon>Agaricomycetidae</taxon>
        <taxon>Boletales</taxon>
        <taxon>Suillineae</taxon>
        <taxon>Rhizopogonaceae</taxon>
        <taxon>Rhizopogon</taxon>
    </lineage>
</organism>
<reference evidence="1 2" key="1">
    <citation type="submission" date="2016-03" db="EMBL/GenBank/DDBJ databases">
        <title>Comparative genomics of the ectomycorrhizal sister species Rhizopogon vinicolor and Rhizopogon vesiculosus (Basidiomycota: Boletales) reveals a divergence of the mating type B locus.</title>
        <authorList>
            <person name="Mujic A.B."/>
            <person name="Kuo A."/>
            <person name="Tritt A."/>
            <person name="Lipzen A."/>
            <person name="Chen C."/>
            <person name="Johnson J."/>
            <person name="Sharma A."/>
            <person name="Barry K."/>
            <person name="Grigoriev I.V."/>
            <person name="Spatafora J.W."/>
        </authorList>
    </citation>
    <scope>NUCLEOTIDE SEQUENCE [LARGE SCALE GENOMIC DNA]</scope>
    <source>
        <strain evidence="1 2">AM-OR11-056</strain>
    </source>
</reference>
<accession>A0A1J8Q832</accession>
<comment type="caution">
    <text evidence="1">The sequence shown here is derived from an EMBL/GenBank/DDBJ whole genome shotgun (WGS) entry which is preliminary data.</text>
</comment>
<evidence type="ECO:0000313" key="2">
    <source>
        <dbReference type="Proteomes" id="UP000183567"/>
    </source>
</evidence>
<proteinExistence type="predicted"/>
<dbReference type="AlphaFoldDB" id="A0A1J8Q832"/>
<protein>
    <submittedName>
        <fullName evidence="1">Uncharacterized protein</fullName>
    </submittedName>
</protein>